<dbReference type="PANTHER" id="PTHR22835:SF683">
    <property type="entry name" value="OS05G0506800 PROTEIN"/>
    <property type="match status" value="1"/>
</dbReference>
<dbReference type="EMBL" id="CM001885">
    <property type="protein sequence ID" value="EOY12395.1"/>
    <property type="molecule type" value="Genomic_DNA"/>
</dbReference>
<keyword evidence="2" id="KW-0325">Glycoprotein</keyword>
<dbReference type="Gramene" id="EOY12395">
    <property type="protein sequence ID" value="EOY12395"/>
    <property type="gene ID" value="TCM_030908"/>
</dbReference>
<dbReference type="OMA" id="LINWHIP"/>
<dbReference type="Gene3D" id="3.40.50.1110">
    <property type="entry name" value="SGNH hydrolase"/>
    <property type="match status" value="1"/>
</dbReference>
<comment type="similarity">
    <text evidence="1">Belongs to the 'GDSL' lipolytic enzyme family.</text>
</comment>
<name>A0A061F4V9_THECC</name>
<protein>
    <submittedName>
        <fullName evidence="3">GDSL esterase/lipase</fullName>
    </submittedName>
</protein>
<keyword evidence="4" id="KW-1185">Reference proteome</keyword>
<dbReference type="InterPro" id="IPR036514">
    <property type="entry name" value="SGNH_hydro_sf"/>
</dbReference>
<proteinExistence type="inferred from homology"/>
<sequence>MVTSLSSYSLKQLLVVVVSFLFVITINMSDVKGCFTSIFSFGDSYTDTGNVVHISLSESRELPRSAFPPHGRTFFRHPTGRSSDGPVAKDLGLPFVAPYFGGENGTSQNFQKGVNFAVSGATALDSAFLAERRVYGLVSNLSLGDEVGFFKDVLPSLCSSSSDCKEFLRTSLRVMGVIGGNDYTHAFQQGKKYDEVRGWVPLVVGNMASAINVRNSIPTCWKYSQTLKPKFFKNLKHRWRQLLTNITRQCDAGVDGSMGQGQFWSLKAYYVDIWDRI</sequence>
<dbReference type="PANTHER" id="PTHR22835">
    <property type="entry name" value="ZINC FINGER FYVE DOMAIN CONTAINING PROTEIN"/>
    <property type="match status" value="1"/>
</dbReference>
<dbReference type="Pfam" id="PF00657">
    <property type="entry name" value="Lipase_GDSL"/>
    <property type="match status" value="1"/>
</dbReference>
<dbReference type="AlphaFoldDB" id="A0A061F4V9"/>
<accession>A0A061F4V9</accession>
<dbReference type="GO" id="GO:0016788">
    <property type="term" value="F:hydrolase activity, acting on ester bonds"/>
    <property type="evidence" value="ECO:0007669"/>
    <property type="project" value="InterPro"/>
</dbReference>
<evidence type="ECO:0000256" key="1">
    <source>
        <dbReference type="ARBA" id="ARBA00008668"/>
    </source>
</evidence>
<dbReference type="InterPro" id="IPR001087">
    <property type="entry name" value="GDSL"/>
</dbReference>
<evidence type="ECO:0000256" key="2">
    <source>
        <dbReference type="ARBA" id="ARBA00023180"/>
    </source>
</evidence>
<reference evidence="3 4" key="1">
    <citation type="journal article" date="2013" name="Genome Biol.">
        <title>The genome sequence of the most widely cultivated cacao type and its use to identify candidate genes regulating pod color.</title>
        <authorList>
            <person name="Motamayor J.C."/>
            <person name="Mockaitis K."/>
            <person name="Schmutz J."/>
            <person name="Haiminen N."/>
            <person name="Iii D.L."/>
            <person name="Cornejo O."/>
            <person name="Findley S.D."/>
            <person name="Zheng P."/>
            <person name="Utro F."/>
            <person name="Royaert S."/>
            <person name="Saski C."/>
            <person name="Jenkins J."/>
            <person name="Podicheti R."/>
            <person name="Zhao M."/>
            <person name="Scheffler B.E."/>
            <person name="Stack J.C."/>
            <person name="Feltus F.A."/>
            <person name="Mustiga G.M."/>
            <person name="Amores F."/>
            <person name="Phillips W."/>
            <person name="Marelli J.P."/>
            <person name="May G.D."/>
            <person name="Shapiro H."/>
            <person name="Ma J."/>
            <person name="Bustamante C.D."/>
            <person name="Schnell R.J."/>
            <person name="Main D."/>
            <person name="Gilbert D."/>
            <person name="Parida L."/>
            <person name="Kuhn D.N."/>
        </authorList>
    </citation>
    <scope>NUCLEOTIDE SEQUENCE [LARGE SCALE GENOMIC DNA]</scope>
    <source>
        <strain evidence="4">cv. Matina 1-6</strain>
    </source>
</reference>
<gene>
    <name evidence="3" type="ORF">TCM_030908</name>
</gene>
<dbReference type="Proteomes" id="UP000026915">
    <property type="component" value="Chromosome 7"/>
</dbReference>
<dbReference type="HOGENOM" id="CLU_015101_10_0_1"/>
<evidence type="ECO:0000313" key="3">
    <source>
        <dbReference type="EMBL" id="EOY12395.1"/>
    </source>
</evidence>
<organism evidence="3 4">
    <name type="scientific">Theobroma cacao</name>
    <name type="common">Cacao</name>
    <name type="synonym">Cocoa</name>
    <dbReference type="NCBI Taxonomy" id="3641"/>
    <lineage>
        <taxon>Eukaryota</taxon>
        <taxon>Viridiplantae</taxon>
        <taxon>Streptophyta</taxon>
        <taxon>Embryophyta</taxon>
        <taxon>Tracheophyta</taxon>
        <taxon>Spermatophyta</taxon>
        <taxon>Magnoliopsida</taxon>
        <taxon>eudicotyledons</taxon>
        <taxon>Gunneridae</taxon>
        <taxon>Pentapetalae</taxon>
        <taxon>rosids</taxon>
        <taxon>malvids</taxon>
        <taxon>Malvales</taxon>
        <taxon>Malvaceae</taxon>
        <taxon>Byttnerioideae</taxon>
        <taxon>Theobroma</taxon>
    </lineage>
</organism>
<dbReference type="InParanoid" id="A0A061F4V9"/>
<dbReference type="STRING" id="3641.A0A061F4V9"/>
<evidence type="ECO:0000313" key="4">
    <source>
        <dbReference type="Proteomes" id="UP000026915"/>
    </source>
</evidence>
<dbReference type="eggNOG" id="ENOG502QSMM">
    <property type="taxonomic scope" value="Eukaryota"/>
</dbReference>